<organism evidence="1 2">
    <name type="scientific">Hymenobacter qilianensis</name>
    <dbReference type="NCBI Taxonomy" id="1385715"/>
    <lineage>
        <taxon>Bacteria</taxon>
        <taxon>Pseudomonadati</taxon>
        <taxon>Bacteroidota</taxon>
        <taxon>Cytophagia</taxon>
        <taxon>Cytophagales</taxon>
        <taxon>Hymenobacteraceae</taxon>
        <taxon>Hymenobacter</taxon>
    </lineage>
</organism>
<gene>
    <name evidence="1" type="ORF">GCM10011375_03450</name>
</gene>
<accession>A0ACB5PLS7</accession>
<proteinExistence type="predicted"/>
<protein>
    <submittedName>
        <fullName evidence="1">Uncharacterized protein</fullName>
    </submittedName>
</protein>
<dbReference type="Proteomes" id="UP000605392">
    <property type="component" value="Unassembled WGS sequence"/>
</dbReference>
<sequence length="73" mass="7954">MPSLLLKRRQGYALRYLLIEMARQSAPQMSDFETIDGDLVPYAVAQSALRSGRAVIVGNLLVGMVASATDGNW</sequence>
<dbReference type="EMBL" id="BMFN01000001">
    <property type="protein sequence ID" value="GGF51244.1"/>
    <property type="molecule type" value="Genomic_DNA"/>
</dbReference>
<name>A0ACB5PLS7_9BACT</name>
<evidence type="ECO:0000313" key="1">
    <source>
        <dbReference type="EMBL" id="GGF51244.1"/>
    </source>
</evidence>
<evidence type="ECO:0000313" key="2">
    <source>
        <dbReference type="Proteomes" id="UP000605392"/>
    </source>
</evidence>
<reference evidence="1 2" key="1">
    <citation type="journal article" date="2019" name="Int. J. Syst. Evol. Microbiol.">
        <title>The Global Catalogue of Microorganisms (GCM) 10K type strain sequencing project: providing services to taxonomists for standard genome sequencing and annotation.</title>
        <authorList>
            <consortium name="The Broad Institute Genomics Platform"/>
            <consortium name="The Broad Institute Genome Sequencing Center for Infectious Disease"/>
            <person name="Wu L."/>
            <person name="Ma J."/>
        </authorList>
    </citation>
    <scope>NUCLEOTIDE SEQUENCE [LARGE SCALE GENOMIC DNA]</scope>
    <source>
        <strain evidence="1 2">CGMCC 1.12720</strain>
    </source>
</reference>
<keyword evidence="2" id="KW-1185">Reference proteome</keyword>
<comment type="caution">
    <text evidence="1">The sequence shown here is derived from an EMBL/GenBank/DDBJ whole genome shotgun (WGS) entry which is preliminary data.</text>
</comment>